<keyword evidence="4 5" id="KW-0694">RNA-binding</keyword>
<dbReference type="EMBL" id="BLRU01000520">
    <property type="protein sequence ID" value="GFP20570.1"/>
    <property type="molecule type" value="Genomic_DNA"/>
</dbReference>
<gene>
    <name evidence="5" type="primary">csrA</name>
    <name evidence="6" type="ORF">HKBW3S03_02073</name>
</gene>
<evidence type="ECO:0000256" key="3">
    <source>
        <dbReference type="ARBA" id="ARBA00022845"/>
    </source>
</evidence>
<dbReference type="PANTHER" id="PTHR34984:SF1">
    <property type="entry name" value="CARBON STORAGE REGULATOR"/>
    <property type="match status" value="1"/>
</dbReference>
<comment type="subunit">
    <text evidence="5">Homodimer; the beta-strands of each monomer intercalate to form a hydrophobic core, while the alpha-helices form wings that extend away from the core.</text>
</comment>
<sequence length="73" mass="8173">MLILTRKAGQNLVIGDNITVKVLEIKGDAVKIRIEAPKEVAVNRQEVYEAIRQANREAALKKAELPRLPLLNK</sequence>
<keyword evidence="3 5" id="KW-0810">Translation regulation</keyword>
<dbReference type="Proteomes" id="UP000574717">
    <property type="component" value="Unassembled WGS sequence"/>
</dbReference>
<reference evidence="6 7" key="1">
    <citation type="journal article" date="2020" name="Front. Microbiol.">
        <title>Single-cell genomics of novel Actinobacteria with the Wood-Ljungdahl pathway discovered in a serpentinizing system.</title>
        <authorList>
            <person name="Merino N."/>
            <person name="Kawai M."/>
            <person name="Boyd E.S."/>
            <person name="Colman D.R."/>
            <person name="McGlynn S.E."/>
            <person name="Nealson K.H."/>
            <person name="Kurokawa K."/>
            <person name="Hongoh Y."/>
        </authorList>
    </citation>
    <scope>NUCLEOTIDE SEQUENCE [LARGE SCALE GENOMIC DNA]</scope>
    <source>
        <strain evidence="6 7">S03</strain>
    </source>
</reference>
<accession>A0A6V8NMN5</accession>
<evidence type="ECO:0000256" key="1">
    <source>
        <dbReference type="ARBA" id="ARBA00022490"/>
    </source>
</evidence>
<evidence type="ECO:0000256" key="2">
    <source>
        <dbReference type="ARBA" id="ARBA00022491"/>
    </source>
</evidence>
<proteinExistence type="inferred from homology"/>
<dbReference type="InterPro" id="IPR003751">
    <property type="entry name" value="CsrA"/>
</dbReference>
<dbReference type="GO" id="GO:0006109">
    <property type="term" value="P:regulation of carbohydrate metabolic process"/>
    <property type="evidence" value="ECO:0007669"/>
    <property type="project" value="InterPro"/>
</dbReference>
<dbReference type="InterPro" id="IPR036107">
    <property type="entry name" value="CsrA_sf"/>
</dbReference>
<evidence type="ECO:0000256" key="5">
    <source>
        <dbReference type="HAMAP-Rule" id="MF_00167"/>
    </source>
</evidence>
<dbReference type="GO" id="GO:0006402">
    <property type="term" value="P:mRNA catabolic process"/>
    <property type="evidence" value="ECO:0007669"/>
    <property type="project" value="InterPro"/>
</dbReference>
<comment type="caution">
    <text evidence="6">The sequence shown here is derived from an EMBL/GenBank/DDBJ whole genome shotgun (WGS) entry which is preliminary data.</text>
</comment>
<keyword evidence="5" id="KW-1005">Bacterial flagellum biogenesis</keyword>
<keyword evidence="1 5" id="KW-0963">Cytoplasm</keyword>
<dbReference type="Pfam" id="PF02599">
    <property type="entry name" value="CsrA"/>
    <property type="match status" value="1"/>
</dbReference>
<organism evidence="6 7">
    <name type="scientific">Candidatus Hakubella thermalkaliphila</name>
    <dbReference type="NCBI Taxonomy" id="2754717"/>
    <lineage>
        <taxon>Bacteria</taxon>
        <taxon>Bacillati</taxon>
        <taxon>Actinomycetota</taxon>
        <taxon>Actinomycetota incertae sedis</taxon>
        <taxon>Candidatus Hakubellales</taxon>
        <taxon>Candidatus Hakubellaceae</taxon>
        <taxon>Candidatus Hakubella</taxon>
    </lineage>
</organism>
<dbReference type="Gene3D" id="2.60.40.4380">
    <property type="entry name" value="Translational regulator CsrA"/>
    <property type="match status" value="1"/>
</dbReference>
<evidence type="ECO:0000313" key="6">
    <source>
        <dbReference type="EMBL" id="GFP20570.1"/>
    </source>
</evidence>
<dbReference type="HAMAP" id="MF_00167">
    <property type="entry name" value="CsrA"/>
    <property type="match status" value="1"/>
</dbReference>
<dbReference type="GO" id="GO:0044781">
    <property type="term" value="P:bacterial-type flagellum organization"/>
    <property type="evidence" value="ECO:0007669"/>
    <property type="project" value="UniProtKB-KW"/>
</dbReference>
<dbReference type="NCBIfam" id="TIGR00202">
    <property type="entry name" value="csrA"/>
    <property type="match status" value="1"/>
</dbReference>
<dbReference type="RefSeq" id="WP_176237444.1">
    <property type="nucleotide sequence ID" value="NZ_BLRU01000520.1"/>
</dbReference>
<keyword evidence="2 5" id="KW-0678">Repressor</keyword>
<dbReference type="NCBIfam" id="NF002469">
    <property type="entry name" value="PRK01712.1"/>
    <property type="match status" value="1"/>
</dbReference>
<name>A0A6V8NMN5_9ACTN</name>
<dbReference type="GO" id="GO:0045947">
    <property type="term" value="P:negative regulation of translational initiation"/>
    <property type="evidence" value="ECO:0007669"/>
    <property type="project" value="UniProtKB-UniRule"/>
</dbReference>
<dbReference type="GO" id="GO:0048027">
    <property type="term" value="F:mRNA 5'-UTR binding"/>
    <property type="evidence" value="ECO:0007669"/>
    <property type="project" value="UniProtKB-UniRule"/>
</dbReference>
<comment type="function">
    <text evidence="5">A translational regulator that binds mRNA to regulate translation initiation and/or mRNA stability. Usually binds in the 5'-UTR at or near the Shine-Dalgarno sequence preventing ribosome-binding, thus repressing translation. Its main target seems to be the major flagellin gene, while its function is anatagonized by FliW.</text>
</comment>
<dbReference type="GO" id="GO:0005829">
    <property type="term" value="C:cytosol"/>
    <property type="evidence" value="ECO:0007669"/>
    <property type="project" value="TreeGrafter"/>
</dbReference>
<protein>
    <recommendedName>
        <fullName evidence="5">Translational regulator CsrA</fullName>
    </recommendedName>
</protein>
<evidence type="ECO:0000313" key="7">
    <source>
        <dbReference type="Proteomes" id="UP000574717"/>
    </source>
</evidence>
<dbReference type="FunFam" id="2.60.40.4380:FF:000002">
    <property type="entry name" value="Translational regulator CsrA"/>
    <property type="match status" value="1"/>
</dbReference>
<comment type="subcellular location">
    <subcellularLocation>
        <location evidence="5">Cytoplasm</location>
    </subcellularLocation>
</comment>
<dbReference type="AlphaFoldDB" id="A0A6V8NMN5"/>
<dbReference type="PANTHER" id="PTHR34984">
    <property type="entry name" value="CARBON STORAGE REGULATOR"/>
    <property type="match status" value="1"/>
</dbReference>
<evidence type="ECO:0000256" key="4">
    <source>
        <dbReference type="ARBA" id="ARBA00022884"/>
    </source>
</evidence>
<comment type="similarity">
    <text evidence="5">Belongs to the CsrA/RsmA family.</text>
</comment>
<dbReference type="GO" id="GO:1902208">
    <property type="term" value="P:regulation of bacterial-type flagellum assembly"/>
    <property type="evidence" value="ECO:0007669"/>
    <property type="project" value="UniProtKB-UniRule"/>
</dbReference>
<dbReference type="SUPFAM" id="SSF117130">
    <property type="entry name" value="CsrA-like"/>
    <property type="match status" value="1"/>
</dbReference>